<feature type="compositionally biased region" description="Basic and acidic residues" evidence="6">
    <location>
        <begin position="173"/>
        <end position="186"/>
    </location>
</feature>
<keyword evidence="2" id="KW-0808">Transferase</keyword>
<dbReference type="GO" id="GO:0005524">
    <property type="term" value="F:ATP binding"/>
    <property type="evidence" value="ECO:0007669"/>
    <property type="project" value="UniProtKB-KW"/>
</dbReference>
<protein>
    <submittedName>
        <fullName evidence="8">AGC protein kinase</fullName>
    </submittedName>
</protein>
<keyword evidence="4 8" id="KW-0418">Kinase</keyword>
<feature type="compositionally biased region" description="Polar residues" evidence="6">
    <location>
        <begin position="264"/>
        <end position="273"/>
    </location>
</feature>
<evidence type="ECO:0000313" key="8">
    <source>
        <dbReference type="EMBL" id="KNZ62419.1"/>
    </source>
</evidence>
<feature type="compositionally biased region" description="Acidic residues" evidence="6">
    <location>
        <begin position="187"/>
        <end position="197"/>
    </location>
</feature>
<dbReference type="InterPro" id="IPR017892">
    <property type="entry name" value="Pkinase_C"/>
</dbReference>
<keyword evidence="9" id="KW-1185">Reference proteome</keyword>
<feature type="non-terminal residue" evidence="8">
    <location>
        <position position="480"/>
    </location>
</feature>
<feature type="region of interest" description="Disordered" evidence="6">
    <location>
        <begin position="168"/>
        <end position="216"/>
    </location>
</feature>
<evidence type="ECO:0000256" key="5">
    <source>
        <dbReference type="ARBA" id="ARBA00022840"/>
    </source>
</evidence>
<evidence type="ECO:0000256" key="3">
    <source>
        <dbReference type="ARBA" id="ARBA00022741"/>
    </source>
</evidence>
<proteinExistence type="predicted"/>
<feature type="compositionally biased region" description="Polar residues" evidence="6">
    <location>
        <begin position="280"/>
        <end position="302"/>
    </location>
</feature>
<dbReference type="VEuPathDB" id="FungiDB:VP01_1271g1"/>
<sequence>MSCLVGRTAMKSIGGLSEQCCQSLILLFYVSSPHKHAHTNKHRLTRSQLCHASLGSSPSQIRNVNWFDVLLVRGSRDNIQVRSWTMTPKPVCALLQRNPAVRMTGERIKKHPYFGMIDWDQLTHVLLVYLHSVQHKRYIPPYVSAVNPNNATDTQNFDETLLAMEPTYVQDDDPPHPGAEEKKKDVNEEEAVEDGGNAEEGARMIEPPGAVDKTGHDVFDGYSYLAPSHKRDSIILEDEEDKSLGGDDSGADAEANTKLGFESNDPTSSPSHSPSKDKLPSSQPTTTIIVNESEEPCQSASNNEDDADKEWDVVVTPENVLLVLWSYTIQLLMLTLHFKTDTLTILDNIPTLTWRKFLTKLRSGEGGMMPSAWSSDWLYDQHTTPLQRKNLVIQDQLDKVIQSKMEVLLADWDTEKPISGMLKPDIAMNSINNFQTQVQQRRRSTLNTSTTTAIMWRKKSQILRLLGPHFLGFGLHSASF</sequence>
<evidence type="ECO:0000256" key="1">
    <source>
        <dbReference type="ARBA" id="ARBA00022527"/>
    </source>
</evidence>
<accession>A0A0L6VNY2</accession>
<evidence type="ECO:0000259" key="7">
    <source>
        <dbReference type="PROSITE" id="PS51285"/>
    </source>
</evidence>
<dbReference type="GO" id="GO:0004674">
    <property type="term" value="F:protein serine/threonine kinase activity"/>
    <property type="evidence" value="ECO:0007669"/>
    <property type="project" value="UniProtKB-KW"/>
</dbReference>
<dbReference type="PROSITE" id="PS51285">
    <property type="entry name" value="AGC_KINASE_CTER"/>
    <property type="match status" value="1"/>
</dbReference>
<organism evidence="8 9">
    <name type="scientific">Puccinia sorghi</name>
    <dbReference type="NCBI Taxonomy" id="27349"/>
    <lineage>
        <taxon>Eukaryota</taxon>
        <taxon>Fungi</taxon>
        <taxon>Dikarya</taxon>
        <taxon>Basidiomycota</taxon>
        <taxon>Pucciniomycotina</taxon>
        <taxon>Pucciniomycetes</taxon>
        <taxon>Pucciniales</taxon>
        <taxon>Pucciniaceae</taxon>
        <taxon>Puccinia</taxon>
    </lineage>
</organism>
<dbReference type="EMBL" id="LAVV01003021">
    <property type="protein sequence ID" value="KNZ62419.1"/>
    <property type="molecule type" value="Genomic_DNA"/>
</dbReference>
<dbReference type="STRING" id="27349.A0A0L6VNY2"/>
<name>A0A0L6VNY2_9BASI</name>
<comment type="caution">
    <text evidence="8">The sequence shown here is derived from an EMBL/GenBank/DDBJ whole genome shotgun (WGS) entry which is preliminary data.</text>
</comment>
<keyword evidence="5" id="KW-0067">ATP-binding</keyword>
<gene>
    <name evidence="8" type="ORF">VP01_1271g1</name>
</gene>
<evidence type="ECO:0000256" key="4">
    <source>
        <dbReference type="ARBA" id="ARBA00022777"/>
    </source>
</evidence>
<reference evidence="8 9" key="1">
    <citation type="submission" date="2015-08" db="EMBL/GenBank/DDBJ databases">
        <title>Next Generation Sequencing and Analysis of the Genome of Puccinia sorghi L Schw, the Causal Agent of Maize Common Rust.</title>
        <authorList>
            <person name="Rochi L."/>
            <person name="Burguener G."/>
            <person name="Darino M."/>
            <person name="Turjanski A."/>
            <person name="Kreff E."/>
            <person name="Dieguez M.J."/>
            <person name="Sacco F."/>
        </authorList>
    </citation>
    <scope>NUCLEOTIDE SEQUENCE [LARGE SCALE GENOMIC DNA]</scope>
    <source>
        <strain evidence="8 9">RO10H11247</strain>
    </source>
</reference>
<feature type="region of interest" description="Disordered" evidence="6">
    <location>
        <begin position="240"/>
        <end position="309"/>
    </location>
</feature>
<dbReference type="OrthoDB" id="18982at2759"/>
<evidence type="ECO:0000256" key="2">
    <source>
        <dbReference type="ARBA" id="ARBA00022679"/>
    </source>
</evidence>
<dbReference type="InterPro" id="IPR000961">
    <property type="entry name" value="AGC-kinase_C"/>
</dbReference>
<dbReference type="AlphaFoldDB" id="A0A0L6VNY2"/>
<feature type="domain" description="AGC-kinase C-terminal" evidence="7">
    <location>
        <begin position="115"/>
        <end position="234"/>
    </location>
</feature>
<dbReference type="Proteomes" id="UP000037035">
    <property type="component" value="Unassembled WGS sequence"/>
</dbReference>
<evidence type="ECO:0000313" key="9">
    <source>
        <dbReference type="Proteomes" id="UP000037035"/>
    </source>
</evidence>
<keyword evidence="3" id="KW-0547">Nucleotide-binding</keyword>
<evidence type="ECO:0000256" key="6">
    <source>
        <dbReference type="SAM" id="MobiDB-lite"/>
    </source>
</evidence>
<keyword evidence="1" id="KW-0723">Serine/threonine-protein kinase</keyword>
<dbReference type="Pfam" id="PF00433">
    <property type="entry name" value="Pkinase_C"/>
    <property type="match status" value="1"/>
</dbReference>